<dbReference type="InterPro" id="IPR023772">
    <property type="entry name" value="DNA-bd_HTH_TetR-type_CS"/>
</dbReference>
<keyword evidence="7" id="KW-1185">Reference proteome</keyword>
<evidence type="ECO:0000313" key="6">
    <source>
        <dbReference type="EMBL" id="ADL02285.1"/>
    </source>
</evidence>
<keyword evidence="3" id="KW-0804">Transcription</keyword>
<accession>D9QNQ0</accession>
<dbReference type="HOGENOM" id="CLU_069356_28_0_5"/>
<feature type="DNA-binding region" description="H-T-H motif" evidence="4">
    <location>
        <begin position="36"/>
        <end position="55"/>
    </location>
</feature>
<dbReference type="Pfam" id="PF00440">
    <property type="entry name" value="TetR_N"/>
    <property type="match status" value="1"/>
</dbReference>
<dbReference type="InterPro" id="IPR001647">
    <property type="entry name" value="HTH_TetR"/>
</dbReference>
<dbReference type="PANTHER" id="PTHR47506">
    <property type="entry name" value="TRANSCRIPTIONAL REGULATORY PROTEIN"/>
    <property type="match status" value="1"/>
</dbReference>
<dbReference type="EMBL" id="CP002102">
    <property type="protein sequence ID" value="ADL02285.1"/>
    <property type="molecule type" value="Genomic_DNA"/>
</dbReference>
<dbReference type="InterPro" id="IPR011075">
    <property type="entry name" value="TetR_C"/>
</dbReference>
<keyword evidence="2 4" id="KW-0238">DNA-binding</keyword>
<gene>
    <name evidence="6" type="ordered locus">Bresu_2979</name>
</gene>
<name>D9QNQ0_BRESC</name>
<dbReference type="FunCoup" id="D9QNQ0">
    <property type="interactions" value="40"/>
</dbReference>
<dbReference type="AlphaFoldDB" id="D9QNQ0"/>
<dbReference type="KEGG" id="bsb:Bresu_2979"/>
<dbReference type="eggNOG" id="COG1309">
    <property type="taxonomic scope" value="Bacteria"/>
</dbReference>
<organism evidence="6 7">
    <name type="scientific">Brevundimonas subvibrioides (strain ATCC 15264 / DSM 4735 / LMG 14903 / NBRC 16000 / CB 81)</name>
    <name type="common">Caulobacter subvibrioides</name>
    <dbReference type="NCBI Taxonomy" id="633149"/>
    <lineage>
        <taxon>Bacteria</taxon>
        <taxon>Pseudomonadati</taxon>
        <taxon>Pseudomonadota</taxon>
        <taxon>Alphaproteobacteria</taxon>
        <taxon>Caulobacterales</taxon>
        <taxon>Caulobacteraceae</taxon>
        <taxon>Brevundimonas</taxon>
    </lineage>
</organism>
<dbReference type="Proteomes" id="UP000002696">
    <property type="component" value="Chromosome"/>
</dbReference>
<sequence length="201" mass="21060">MTQPRKKTGRPLSFDRDAALHAAMLTFWRHGYESTSVADLTAAMGITPPSLYAAFGDKKRLFRETVALYLSGEPPEATIAAAPSARAAAERLLTASAEGVTGDNTPTGCLLATSALSCSTAAADVQAEIAAIRHGIEGALRARIQKDIDRGALPADTDADALAGHMMAMTQGLSTLARDGASREKLLRVAAQAMQVWPPQG</sequence>
<dbReference type="GO" id="GO:0003677">
    <property type="term" value="F:DNA binding"/>
    <property type="evidence" value="ECO:0007669"/>
    <property type="project" value="UniProtKB-UniRule"/>
</dbReference>
<dbReference type="Gene3D" id="1.10.10.60">
    <property type="entry name" value="Homeodomain-like"/>
    <property type="match status" value="1"/>
</dbReference>
<dbReference type="InParanoid" id="D9QNQ0"/>
<reference evidence="7" key="1">
    <citation type="journal article" date="2011" name="J. Bacteriol.">
        <title>Genome sequences of eight morphologically diverse alphaproteobacteria.</title>
        <authorList>
            <consortium name="US DOE Joint Genome Institute"/>
            <person name="Brown P.J."/>
            <person name="Kysela D.T."/>
            <person name="Buechlein A."/>
            <person name="Hemmerich C."/>
            <person name="Brun Y.V."/>
        </authorList>
    </citation>
    <scope>NUCLEOTIDE SEQUENCE [LARGE SCALE GENOMIC DNA]</scope>
    <source>
        <strain evidence="7">ATCC 15264 / DSM 4735 / LMG 14903 / NBRC 16000 / CB 81</strain>
    </source>
</reference>
<dbReference type="PROSITE" id="PS50977">
    <property type="entry name" value="HTH_TETR_2"/>
    <property type="match status" value="1"/>
</dbReference>
<dbReference type="Pfam" id="PF16925">
    <property type="entry name" value="TetR_C_13"/>
    <property type="match status" value="1"/>
</dbReference>
<dbReference type="RefSeq" id="WP_013270386.1">
    <property type="nucleotide sequence ID" value="NC_014375.1"/>
</dbReference>
<dbReference type="Gene3D" id="1.10.357.10">
    <property type="entry name" value="Tetracycline Repressor, domain 2"/>
    <property type="match status" value="1"/>
</dbReference>
<keyword evidence="1" id="KW-0805">Transcription regulation</keyword>
<dbReference type="SUPFAM" id="SSF48498">
    <property type="entry name" value="Tetracyclin repressor-like, C-terminal domain"/>
    <property type="match status" value="1"/>
</dbReference>
<feature type="domain" description="HTH tetR-type" evidence="5">
    <location>
        <begin position="13"/>
        <end position="73"/>
    </location>
</feature>
<dbReference type="PANTHER" id="PTHR47506:SF1">
    <property type="entry name" value="HTH-TYPE TRANSCRIPTIONAL REGULATOR YJDC"/>
    <property type="match status" value="1"/>
</dbReference>
<evidence type="ECO:0000256" key="1">
    <source>
        <dbReference type="ARBA" id="ARBA00023015"/>
    </source>
</evidence>
<dbReference type="InterPro" id="IPR009057">
    <property type="entry name" value="Homeodomain-like_sf"/>
</dbReference>
<dbReference type="PROSITE" id="PS01081">
    <property type="entry name" value="HTH_TETR_1"/>
    <property type="match status" value="1"/>
</dbReference>
<proteinExistence type="predicted"/>
<evidence type="ECO:0000256" key="3">
    <source>
        <dbReference type="ARBA" id="ARBA00023163"/>
    </source>
</evidence>
<dbReference type="SUPFAM" id="SSF46689">
    <property type="entry name" value="Homeodomain-like"/>
    <property type="match status" value="1"/>
</dbReference>
<evidence type="ECO:0000313" key="7">
    <source>
        <dbReference type="Proteomes" id="UP000002696"/>
    </source>
</evidence>
<evidence type="ECO:0000259" key="5">
    <source>
        <dbReference type="PROSITE" id="PS50977"/>
    </source>
</evidence>
<protein>
    <submittedName>
        <fullName evidence="6">Regulatory protein TetR</fullName>
    </submittedName>
</protein>
<evidence type="ECO:0000256" key="4">
    <source>
        <dbReference type="PROSITE-ProRule" id="PRU00335"/>
    </source>
</evidence>
<evidence type="ECO:0000256" key="2">
    <source>
        <dbReference type="ARBA" id="ARBA00023125"/>
    </source>
</evidence>
<dbReference type="InterPro" id="IPR036271">
    <property type="entry name" value="Tet_transcr_reg_TetR-rel_C_sf"/>
</dbReference>
<dbReference type="STRING" id="633149.Bresu_2979"/>